<keyword evidence="2" id="KW-0805">Transcription regulation</keyword>
<comment type="caution">
    <text evidence="8">The sequence shown here is derived from an EMBL/GenBank/DDBJ whole genome shotgun (WGS) entry which is preliminary data.</text>
</comment>
<sequence length="619" mass="70364">MPQVVTDQHIVKGQKQNGFPMRKWKISLNGVNANGEEEQLPYIEHVEYVLHHTFEQPIRKVYDYPFTLQEKGWGEFDMKIQLHFVDKATQPHVLDHDLNFQLSHYEVSHTLTFKPDLKASFLKLLKPASDYHSDSQISSNDSGAEGIAHKRRRDALAKENAKRIKEDRSSDDDTNDSSASDNEWGDKGIDVVQLAEKFQLLDTEDLLEVVKLVKANQTPDMYVKEDGEGPALKHRSSSFLPRSAAARVEIAEVLRSYQASIGEIFCDLRTSMETINSTTASAATTFHDVAKETGKTLQSFNKTTALSLEAVDKLAREHWDAEVPAAERRAQGRGQSHHQPSSPSATQGHLKFSAPSPSSSELQPNMKRRRVQFEDLDYCTRDTPVTSSMDEPPRPQKRRRSIRWSFSFPADTSRNSIQTTLAAVTSESRGKIEQEEAIFEAHDELDHPMSGEAIHEELDRHMVDNEMQDVDMSSHGTQEIQESRIDEMDHTLHQLSLQRNHQQITDGFRMARLTIAQERPRVRDLVRVLEEAHRRQQQQQQQQQFSPQKHMQHDQGDLHEQEQEHHGEGALAGSPMPHVPSITASLSPSSSSPSLSPLRDSRGRFISRGEHKLKHKSHQ</sequence>
<dbReference type="PANTHER" id="PTHR47573:SF1">
    <property type="entry name" value="PROTEIN AF-9 HOMOLOG"/>
    <property type="match status" value="1"/>
</dbReference>
<evidence type="ECO:0000256" key="3">
    <source>
        <dbReference type="ARBA" id="ARBA00023163"/>
    </source>
</evidence>
<reference evidence="8" key="1">
    <citation type="journal article" date="2020" name="Fungal Divers.">
        <title>Resolving the Mortierellaceae phylogeny through synthesis of multi-gene phylogenetics and phylogenomics.</title>
        <authorList>
            <person name="Vandepol N."/>
            <person name="Liber J."/>
            <person name="Desiro A."/>
            <person name="Na H."/>
            <person name="Kennedy M."/>
            <person name="Barry K."/>
            <person name="Grigoriev I.V."/>
            <person name="Miller A.N."/>
            <person name="O'Donnell K."/>
            <person name="Stajich J.E."/>
            <person name="Bonito G."/>
        </authorList>
    </citation>
    <scope>NUCLEOTIDE SEQUENCE</scope>
    <source>
        <strain evidence="8">BC1065</strain>
    </source>
</reference>
<dbReference type="GO" id="GO:0006355">
    <property type="term" value="P:regulation of DNA-templated transcription"/>
    <property type="evidence" value="ECO:0007669"/>
    <property type="project" value="InterPro"/>
</dbReference>
<dbReference type="InterPro" id="IPR005033">
    <property type="entry name" value="YEATS"/>
</dbReference>
<evidence type="ECO:0000256" key="4">
    <source>
        <dbReference type="ARBA" id="ARBA00023242"/>
    </source>
</evidence>
<dbReference type="GO" id="GO:0005634">
    <property type="term" value="C:nucleus"/>
    <property type="evidence" value="ECO:0007669"/>
    <property type="project" value="UniProtKB-SubCell"/>
</dbReference>
<dbReference type="EMBL" id="JAAAJB010000001">
    <property type="protein sequence ID" value="KAG0270709.1"/>
    <property type="molecule type" value="Genomic_DNA"/>
</dbReference>
<evidence type="ECO:0000256" key="2">
    <source>
        <dbReference type="ARBA" id="ARBA00023015"/>
    </source>
</evidence>
<evidence type="ECO:0000259" key="7">
    <source>
        <dbReference type="PROSITE" id="PS51037"/>
    </source>
</evidence>
<feature type="domain" description="YEATS" evidence="7">
    <location>
        <begin position="1"/>
        <end position="127"/>
    </location>
</feature>
<dbReference type="PANTHER" id="PTHR47573">
    <property type="entry name" value="PROTEIN AF-9 HOMOLOG"/>
    <property type="match status" value="1"/>
</dbReference>
<evidence type="ECO:0000256" key="5">
    <source>
        <dbReference type="PROSITE-ProRule" id="PRU00376"/>
    </source>
</evidence>
<keyword evidence="3" id="KW-0804">Transcription</keyword>
<dbReference type="AlphaFoldDB" id="A0A9P6QNK3"/>
<feature type="region of interest" description="Disordered" evidence="6">
    <location>
        <begin position="131"/>
        <end position="185"/>
    </location>
</feature>
<dbReference type="Pfam" id="PF03366">
    <property type="entry name" value="YEATS"/>
    <property type="match status" value="1"/>
</dbReference>
<evidence type="ECO:0000313" key="9">
    <source>
        <dbReference type="Proteomes" id="UP000807716"/>
    </source>
</evidence>
<protein>
    <recommendedName>
        <fullName evidence="1">Protein AF-9 homolog</fullName>
    </recommendedName>
</protein>
<dbReference type="InterPro" id="IPR038704">
    <property type="entry name" value="YEAST_sf"/>
</dbReference>
<gene>
    <name evidence="8" type="ORF">DFQ27_000060</name>
</gene>
<name>A0A9P6QNK3_9FUNG</name>
<dbReference type="InterPro" id="IPR055129">
    <property type="entry name" value="YEATS_dom"/>
</dbReference>
<feature type="compositionally biased region" description="Basic and acidic residues" evidence="6">
    <location>
        <begin position="599"/>
        <end position="610"/>
    </location>
</feature>
<feature type="compositionally biased region" description="Polar residues" evidence="6">
    <location>
        <begin position="333"/>
        <end position="347"/>
    </location>
</feature>
<dbReference type="CDD" id="cd16905">
    <property type="entry name" value="YEATS_Taf14_like"/>
    <property type="match status" value="1"/>
</dbReference>
<evidence type="ECO:0000256" key="1">
    <source>
        <dbReference type="ARBA" id="ARBA00022408"/>
    </source>
</evidence>
<dbReference type="OrthoDB" id="1741717at2759"/>
<feature type="region of interest" description="Disordered" evidence="6">
    <location>
        <begin position="533"/>
        <end position="619"/>
    </location>
</feature>
<keyword evidence="4 5" id="KW-0539">Nucleus</keyword>
<accession>A0A9P6QNK3</accession>
<evidence type="ECO:0000256" key="6">
    <source>
        <dbReference type="SAM" id="MobiDB-lite"/>
    </source>
</evidence>
<dbReference type="Proteomes" id="UP000807716">
    <property type="component" value="Unassembled WGS sequence"/>
</dbReference>
<keyword evidence="9" id="KW-1185">Reference proteome</keyword>
<proteinExistence type="predicted"/>
<feature type="compositionally biased region" description="Basic and acidic residues" evidence="6">
    <location>
        <begin position="154"/>
        <end position="168"/>
    </location>
</feature>
<feature type="compositionally biased region" description="Basic and acidic residues" evidence="6">
    <location>
        <begin position="551"/>
        <end position="568"/>
    </location>
</feature>
<feature type="compositionally biased region" description="Low complexity" evidence="6">
    <location>
        <begin position="585"/>
        <end position="598"/>
    </location>
</feature>
<feature type="region of interest" description="Disordered" evidence="6">
    <location>
        <begin position="326"/>
        <end position="401"/>
    </location>
</feature>
<dbReference type="PROSITE" id="PS51037">
    <property type="entry name" value="YEATS"/>
    <property type="match status" value="1"/>
</dbReference>
<organism evidence="8 9">
    <name type="scientific">Actinomortierella ambigua</name>
    <dbReference type="NCBI Taxonomy" id="1343610"/>
    <lineage>
        <taxon>Eukaryota</taxon>
        <taxon>Fungi</taxon>
        <taxon>Fungi incertae sedis</taxon>
        <taxon>Mucoromycota</taxon>
        <taxon>Mortierellomycotina</taxon>
        <taxon>Mortierellomycetes</taxon>
        <taxon>Mortierellales</taxon>
        <taxon>Mortierellaceae</taxon>
        <taxon>Actinomortierella</taxon>
    </lineage>
</organism>
<dbReference type="GO" id="GO:0000785">
    <property type="term" value="C:chromatin"/>
    <property type="evidence" value="ECO:0007669"/>
    <property type="project" value="UniProtKB-ARBA"/>
</dbReference>
<comment type="subcellular location">
    <subcellularLocation>
        <location evidence="5">Nucleus</location>
    </subcellularLocation>
</comment>
<dbReference type="Gene3D" id="2.60.40.1970">
    <property type="entry name" value="YEATS domain"/>
    <property type="match status" value="1"/>
</dbReference>
<evidence type="ECO:0000313" key="8">
    <source>
        <dbReference type="EMBL" id="KAG0270709.1"/>
    </source>
</evidence>